<dbReference type="RefSeq" id="WP_207231730.1">
    <property type="nucleotide sequence ID" value="NZ_SHKW01000001.1"/>
</dbReference>
<dbReference type="AlphaFoldDB" id="A0A4Q7YVQ7"/>
<comment type="caution">
    <text evidence="1">The sequence shown here is derived from an EMBL/GenBank/DDBJ whole genome shotgun (WGS) entry which is preliminary data.</text>
</comment>
<sequence length="118" mass="13970">MRTTMNLTAHWTRNHDATVDEPHSVLWQDGRSATPTEYEDHRDDTYLIVHRDDGCTEVHYFPDLVVEVTYDRVARQWFAKGHDVETFALDVTDPNATDDQIYQEIFSFPVVYRHRICR</sequence>
<dbReference type="Proteomes" id="UP000292958">
    <property type="component" value="Unassembled WGS sequence"/>
</dbReference>
<gene>
    <name evidence="1" type="ORF">BDD14_2748</name>
</gene>
<organism evidence="1 2">
    <name type="scientific">Edaphobacter modestus</name>
    <dbReference type="NCBI Taxonomy" id="388466"/>
    <lineage>
        <taxon>Bacteria</taxon>
        <taxon>Pseudomonadati</taxon>
        <taxon>Acidobacteriota</taxon>
        <taxon>Terriglobia</taxon>
        <taxon>Terriglobales</taxon>
        <taxon>Acidobacteriaceae</taxon>
        <taxon>Edaphobacter</taxon>
    </lineage>
</organism>
<evidence type="ECO:0000313" key="2">
    <source>
        <dbReference type="Proteomes" id="UP000292958"/>
    </source>
</evidence>
<proteinExistence type="predicted"/>
<protein>
    <submittedName>
        <fullName evidence="1">Uncharacterized protein</fullName>
    </submittedName>
</protein>
<reference evidence="1 2" key="1">
    <citation type="submission" date="2019-02" db="EMBL/GenBank/DDBJ databases">
        <title>Genomic Encyclopedia of Archaeal and Bacterial Type Strains, Phase II (KMG-II): from individual species to whole genera.</title>
        <authorList>
            <person name="Goeker M."/>
        </authorList>
    </citation>
    <scope>NUCLEOTIDE SEQUENCE [LARGE SCALE GENOMIC DNA]</scope>
    <source>
        <strain evidence="1 2">DSM 18101</strain>
    </source>
</reference>
<keyword evidence="2" id="KW-1185">Reference proteome</keyword>
<dbReference type="EMBL" id="SHKW01000001">
    <property type="protein sequence ID" value="RZU41241.1"/>
    <property type="molecule type" value="Genomic_DNA"/>
</dbReference>
<evidence type="ECO:0000313" key="1">
    <source>
        <dbReference type="EMBL" id="RZU41241.1"/>
    </source>
</evidence>
<name>A0A4Q7YVQ7_9BACT</name>
<accession>A0A4Q7YVQ7</accession>